<dbReference type="Proteomes" id="UP000191285">
    <property type="component" value="Unassembled WGS sequence"/>
</dbReference>
<dbReference type="STRING" id="303698.A0A1V6TZE6"/>
<dbReference type="AlphaFoldDB" id="A0A1V6TZE6"/>
<dbReference type="Gene3D" id="3.30.70.260">
    <property type="match status" value="1"/>
</dbReference>
<name>A0A1V6TZE6_9EURO</name>
<feature type="domain" description="ACT" evidence="10">
    <location>
        <begin position="240"/>
        <end position="317"/>
    </location>
</feature>
<dbReference type="InterPro" id="IPR002912">
    <property type="entry name" value="ACT_dom"/>
</dbReference>
<comment type="catalytic activity">
    <reaction evidence="7">
        <text>prephenate + H(+) = 3-phenylpyruvate + CO2 + H2O</text>
        <dbReference type="Rhea" id="RHEA:21648"/>
        <dbReference type="ChEBI" id="CHEBI:15377"/>
        <dbReference type="ChEBI" id="CHEBI:15378"/>
        <dbReference type="ChEBI" id="CHEBI:16526"/>
        <dbReference type="ChEBI" id="CHEBI:18005"/>
        <dbReference type="ChEBI" id="CHEBI:29934"/>
        <dbReference type="EC" id="4.2.1.51"/>
    </reaction>
</comment>
<dbReference type="SUPFAM" id="SSF53850">
    <property type="entry name" value="Periplasmic binding protein-like II"/>
    <property type="match status" value="1"/>
</dbReference>
<organism evidence="11 12">
    <name type="scientific">Penicillium steckii</name>
    <dbReference type="NCBI Taxonomy" id="303698"/>
    <lineage>
        <taxon>Eukaryota</taxon>
        <taxon>Fungi</taxon>
        <taxon>Dikarya</taxon>
        <taxon>Ascomycota</taxon>
        <taxon>Pezizomycotina</taxon>
        <taxon>Eurotiomycetes</taxon>
        <taxon>Eurotiomycetidae</taxon>
        <taxon>Eurotiales</taxon>
        <taxon>Aspergillaceae</taxon>
        <taxon>Penicillium</taxon>
    </lineage>
</organism>
<protein>
    <recommendedName>
        <fullName evidence="2">prephenate dehydratase</fullName>
        <ecNumber evidence="2">4.2.1.51</ecNumber>
    </recommendedName>
</protein>
<evidence type="ECO:0000313" key="11">
    <source>
        <dbReference type="EMBL" id="OQE31718.1"/>
    </source>
</evidence>
<dbReference type="FunFam" id="3.40.190.10:FF:000228">
    <property type="entry name" value="Chorismate mutase/prephenate dehydratase"/>
    <property type="match status" value="1"/>
</dbReference>
<dbReference type="SUPFAM" id="SSF55021">
    <property type="entry name" value="ACT-like"/>
    <property type="match status" value="1"/>
</dbReference>
<feature type="region of interest" description="Disordered" evidence="8">
    <location>
        <begin position="208"/>
        <end position="232"/>
    </location>
</feature>
<evidence type="ECO:0000256" key="5">
    <source>
        <dbReference type="ARBA" id="ARBA00023222"/>
    </source>
</evidence>
<dbReference type="InterPro" id="IPR045865">
    <property type="entry name" value="ACT-like_dom_sf"/>
</dbReference>
<evidence type="ECO:0000256" key="6">
    <source>
        <dbReference type="ARBA" id="ARBA00023239"/>
    </source>
</evidence>
<dbReference type="InterPro" id="IPR008242">
    <property type="entry name" value="Chor_mutase/pphenate_deHydtase"/>
</dbReference>
<dbReference type="GO" id="GO:0009094">
    <property type="term" value="P:L-phenylalanine biosynthetic process"/>
    <property type="evidence" value="ECO:0007669"/>
    <property type="project" value="UniProtKB-UniPathway"/>
</dbReference>
<evidence type="ECO:0000256" key="7">
    <source>
        <dbReference type="ARBA" id="ARBA00047848"/>
    </source>
</evidence>
<dbReference type="InterPro" id="IPR001086">
    <property type="entry name" value="Preph_deHydtase"/>
</dbReference>
<dbReference type="NCBIfam" id="NF008865">
    <property type="entry name" value="PRK11898.1"/>
    <property type="match status" value="1"/>
</dbReference>
<dbReference type="CDD" id="cd04905">
    <property type="entry name" value="ACT_CM-PDT"/>
    <property type="match status" value="1"/>
</dbReference>
<evidence type="ECO:0000256" key="2">
    <source>
        <dbReference type="ARBA" id="ARBA00013147"/>
    </source>
</evidence>
<dbReference type="GO" id="GO:0004664">
    <property type="term" value="F:prephenate dehydratase activity"/>
    <property type="evidence" value="ECO:0007669"/>
    <property type="project" value="UniProtKB-EC"/>
</dbReference>
<keyword evidence="6" id="KW-0456">Lyase</keyword>
<comment type="pathway">
    <text evidence="1">Amino-acid biosynthesis; L-phenylalanine biosynthesis; phenylpyruvate from prephenate: step 1/1.</text>
</comment>
<dbReference type="UniPathway" id="UPA00121">
    <property type="reaction ID" value="UER00345"/>
</dbReference>
<accession>A0A1V6TZE6</accession>
<dbReference type="PROSITE" id="PS51671">
    <property type="entry name" value="ACT"/>
    <property type="match status" value="1"/>
</dbReference>
<dbReference type="PIRSF" id="PIRSF001500">
    <property type="entry name" value="Chor_mut_pdt_Ppr"/>
    <property type="match status" value="1"/>
</dbReference>
<gene>
    <name evidence="11" type="ORF">PENSTE_c001G08056</name>
</gene>
<dbReference type="EMBL" id="MLKD01000001">
    <property type="protein sequence ID" value="OQE31718.1"/>
    <property type="molecule type" value="Genomic_DNA"/>
</dbReference>
<evidence type="ECO:0000256" key="3">
    <source>
        <dbReference type="ARBA" id="ARBA00022605"/>
    </source>
</evidence>
<keyword evidence="3" id="KW-0028">Amino-acid biosynthesis</keyword>
<dbReference type="FunFam" id="3.40.190.10:FF:000034">
    <property type="entry name" value="Chorismate mutase/prephenate dehydratase"/>
    <property type="match status" value="1"/>
</dbReference>
<dbReference type="PANTHER" id="PTHR21022:SF19">
    <property type="entry name" value="PREPHENATE DEHYDRATASE-RELATED"/>
    <property type="match status" value="1"/>
</dbReference>
<reference evidence="12" key="1">
    <citation type="journal article" date="2017" name="Nat. Microbiol.">
        <title>Global analysis of biosynthetic gene clusters reveals vast potential of secondary metabolite production in Penicillium species.</title>
        <authorList>
            <person name="Nielsen J.C."/>
            <person name="Grijseels S."/>
            <person name="Prigent S."/>
            <person name="Ji B."/>
            <person name="Dainat J."/>
            <person name="Nielsen K.F."/>
            <person name="Frisvad J.C."/>
            <person name="Workman M."/>
            <person name="Nielsen J."/>
        </authorList>
    </citation>
    <scope>NUCLEOTIDE SEQUENCE [LARGE SCALE GENOMIC DNA]</scope>
    <source>
        <strain evidence="12">IBT 24891</strain>
    </source>
</reference>
<evidence type="ECO:0000256" key="1">
    <source>
        <dbReference type="ARBA" id="ARBA00004741"/>
    </source>
</evidence>
<dbReference type="GO" id="GO:0005737">
    <property type="term" value="C:cytoplasm"/>
    <property type="evidence" value="ECO:0007669"/>
    <property type="project" value="TreeGrafter"/>
</dbReference>
<evidence type="ECO:0000259" key="9">
    <source>
        <dbReference type="PROSITE" id="PS51171"/>
    </source>
</evidence>
<proteinExistence type="predicted"/>
<keyword evidence="4" id="KW-0057">Aromatic amino acid biosynthesis</keyword>
<dbReference type="CDD" id="cd13532">
    <property type="entry name" value="PBP2_PDT_like"/>
    <property type="match status" value="1"/>
</dbReference>
<feature type="compositionally biased region" description="Polar residues" evidence="8">
    <location>
        <begin position="208"/>
        <end position="220"/>
    </location>
</feature>
<dbReference type="EC" id="4.2.1.51" evidence="2"/>
<dbReference type="OrthoDB" id="983542at2759"/>
<evidence type="ECO:0000256" key="4">
    <source>
        <dbReference type="ARBA" id="ARBA00023141"/>
    </source>
</evidence>
<keyword evidence="12" id="KW-1185">Reference proteome</keyword>
<dbReference type="PROSITE" id="PS51171">
    <property type="entry name" value="PREPHENATE_DEHYDR_3"/>
    <property type="match status" value="1"/>
</dbReference>
<sequence>MTLQKLKVAFLGPLASFSHQAAAESFKKASADLLPHVSFSDAFASVQKQEADYAVIPFENSTNGSVVQTLDLLSDRNNQYKDVKVCGEYYLTVHHCLLVHKNSYPNGLPSYDGKITKLYTHPQAWGQCEKFLNEYFKGVERQDVSSTSKGAEIVSKEKDECVGAIASHFAAEYHGVDALASNIEDRADNTTRFLIFRNIHADRTAGTTLDFESSSSQTPIPNGDSKSAEKEKETTRKTLISFSIDHSSPGALANALLIFKAHGLNLTSINTRPSLRRAWQYIFFVECGRKVSVENDDAVMKALNDLRDVTESCRDLGTWKDQLGVSI</sequence>
<comment type="caution">
    <text evidence="11">The sequence shown here is derived from an EMBL/GenBank/DDBJ whole genome shotgun (WGS) entry which is preliminary data.</text>
</comment>
<evidence type="ECO:0000259" key="10">
    <source>
        <dbReference type="PROSITE" id="PS51671"/>
    </source>
</evidence>
<feature type="domain" description="Prephenate dehydratase" evidence="9">
    <location>
        <begin position="7"/>
        <end position="198"/>
    </location>
</feature>
<keyword evidence="5" id="KW-0584">Phenylalanine biosynthesis</keyword>
<dbReference type="Gene3D" id="3.40.190.10">
    <property type="entry name" value="Periplasmic binding protein-like II"/>
    <property type="match status" value="2"/>
</dbReference>
<evidence type="ECO:0000313" key="12">
    <source>
        <dbReference type="Proteomes" id="UP000191285"/>
    </source>
</evidence>
<dbReference type="Pfam" id="PF00800">
    <property type="entry name" value="PDT"/>
    <property type="match status" value="1"/>
</dbReference>
<dbReference type="PANTHER" id="PTHR21022">
    <property type="entry name" value="PREPHENATE DEHYDRATASE P PROTEIN"/>
    <property type="match status" value="1"/>
</dbReference>
<evidence type="ECO:0000256" key="8">
    <source>
        <dbReference type="SAM" id="MobiDB-lite"/>
    </source>
</evidence>